<evidence type="ECO:0000256" key="4">
    <source>
        <dbReference type="ARBA" id="ARBA00023136"/>
    </source>
</evidence>
<dbReference type="RefSeq" id="WP_112295083.1">
    <property type="nucleotide sequence ID" value="NZ_CBCSBS010000002.1"/>
</dbReference>
<reference evidence="7" key="1">
    <citation type="submission" date="2018-06" db="EMBL/GenBank/DDBJ databases">
        <title>Description of a new Polynucleobacter species.</title>
        <authorList>
            <person name="Hahn M.W."/>
        </authorList>
    </citation>
    <scope>NUCLEOTIDE SEQUENCE [LARGE SCALE GENOMIC DNA]</scope>
    <source>
        <strain evidence="7">MG-25-Pas1-D2</strain>
    </source>
</reference>
<evidence type="ECO:0000313" key="6">
    <source>
        <dbReference type="EMBL" id="AWW50550.1"/>
    </source>
</evidence>
<name>A0A2Z4JV13_9BURK</name>
<dbReference type="AlphaFoldDB" id="A0A2Z4JV13"/>
<dbReference type="Proteomes" id="UP000248592">
    <property type="component" value="Chromosome"/>
</dbReference>
<dbReference type="PANTHER" id="PTHR43701">
    <property type="entry name" value="MEMBRANE TRANSPORTER PROTEIN MJ0441-RELATED"/>
    <property type="match status" value="1"/>
</dbReference>
<dbReference type="GO" id="GO:0005886">
    <property type="term" value="C:plasma membrane"/>
    <property type="evidence" value="ECO:0007669"/>
    <property type="project" value="UniProtKB-SubCell"/>
</dbReference>
<feature type="transmembrane region" description="Helical" evidence="5">
    <location>
        <begin position="156"/>
        <end position="180"/>
    </location>
</feature>
<evidence type="ECO:0000256" key="3">
    <source>
        <dbReference type="ARBA" id="ARBA00022989"/>
    </source>
</evidence>
<dbReference type="PANTHER" id="PTHR43701:SF2">
    <property type="entry name" value="MEMBRANE TRANSPORTER PROTEIN YJNA-RELATED"/>
    <property type="match status" value="1"/>
</dbReference>
<dbReference type="EMBL" id="CP030085">
    <property type="protein sequence ID" value="AWW50550.1"/>
    <property type="molecule type" value="Genomic_DNA"/>
</dbReference>
<dbReference type="InterPro" id="IPR051598">
    <property type="entry name" value="TSUP/Inactive_protease-like"/>
</dbReference>
<evidence type="ECO:0000256" key="2">
    <source>
        <dbReference type="ARBA" id="ARBA00022692"/>
    </source>
</evidence>
<feature type="transmembrane region" description="Helical" evidence="5">
    <location>
        <begin position="72"/>
        <end position="93"/>
    </location>
</feature>
<keyword evidence="3 5" id="KW-1133">Transmembrane helix</keyword>
<sequence length="269" mass="28034">MDSHTLIIPALGVFVGILMGLTGAGGGILSVPLLVFFVHLPVAEASPIALCAIALSASVGAIIGLKEKVLRYKAAIFMSFFGLIMSPIGLWVANKVPNTPLLLLFSAILIFVSVQLYIQAHKTIHGTLPTSPTPPPCQLDLSISKLIWTMPCARSLMYAGLTAGFLSGLLGVGGGFVIVPSLKKFTDLPMKSIVATSLGVLAIVSTGGALVSLASGNLNVEIASLFALGSLVGLVFGKLMERKISGTRVQQIFAIFAFLVALSLIYKAV</sequence>
<dbReference type="Pfam" id="PF01925">
    <property type="entry name" value="TauE"/>
    <property type="match status" value="1"/>
</dbReference>
<feature type="transmembrane region" description="Helical" evidence="5">
    <location>
        <begin position="192"/>
        <end position="216"/>
    </location>
</feature>
<evidence type="ECO:0000313" key="7">
    <source>
        <dbReference type="Proteomes" id="UP000248592"/>
    </source>
</evidence>
<organism evidence="6 7">
    <name type="scientific">Polynucleobacter paneuropaeus</name>
    <dbReference type="NCBI Taxonomy" id="2527775"/>
    <lineage>
        <taxon>Bacteria</taxon>
        <taxon>Pseudomonadati</taxon>
        <taxon>Pseudomonadota</taxon>
        <taxon>Betaproteobacteria</taxon>
        <taxon>Burkholderiales</taxon>
        <taxon>Burkholderiaceae</taxon>
        <taxon>Polynucleobacter</taxon>
    </lineage>
</organism>
<comment type="subcellular location">
    <subcellularLocation>
        <location evidence="5">Cell membrane</location>
        <topology evidence="5">Multi-pass membrane protein</topology>
    </subcellularLocation>
    <subcellularLocation>
        <location evidence="1">Membrane</location>
        <topology evidence="1">Multi-pass membrane protein</topology>
    </subcellularLocation>
</comment>
<evidence type="ECO:0000256" key="1">
    <source>
        <dbReference type="ARBA" id="ARBA00004141"/>
    </source>
</evidence>
<keyword evidence="5" id="KW-1003">Cell membrane</keyword>
<keyword evidence="4 5" id="KW-0472">Membrane</keyword>
<accession>A0A2Z4JV13</accession>
<evidence type="ECO:0000256" key="5">
    <source>
        <dbReference type="RuleBase" id="RU363041"/>
    </source>
</evidence>
<keyword evidence="2 5" id="KW-0812">Transmembrane</keyword>
<protein>
    <recommendedName>
        <fullName evidence="5">Probable membrane transporter protein</fullName>
    </recommendedName>
</protein>
<feature type="transmembrane region" description="Helical" evidence="5">
    <location>
        <begin position="100"/>
        <end position="118"/>
    </location>
</feature>
<feature type="transmembrane region" description="Helical" evidence="5">
    <location>
        <begin position="48"/>
        <end position="66"/>
    </location>
</feature>
<dbReference type="InterPro" id="IPR002781">
    <property type="entry name" value="TM_pro_TauE-like"/>
</dbReference>
<proteinExistence type="inferred from homology"/>
<comment type="similarity">
    <text evidence="5">Belongs to the 4-toluene sulfonate uptake permease (TSUP) (TC 2.A.102) family.</text>
</comment>
<feature type="transmembrane region" description="Helical" evidence="5">
    <location>
        <begin position="6"/>
        <end position="36"/>
    </location>
</feature>
<feature type="transmembrane region" description="Helical" evidence="5">
    <location>
        <begin position="252"/>
        <end position="268"/>
    </location>
</feature>
<gene>
    <name evidence="6" type="ORF">Pas1_09260</name>
</gene>
<feature type="transmembrane region" description="Helical" evidence="5">
    <location>
        <begin position="222"/>
        <end position="240"/>
    </location>
</feature>